<sequence length="146" mass="16363">MVAERKVNSQVPERVVRVYKWLDTQLHQAGELAGACGICGKCCDFDSFGHRLFVTSPELMYLTANLRGEKVRPMTTGRCPYNIADKCTVYEHRFAGCRIFSCKGDKDFQSGLSESALKEFKSICTEFSVPYRYADLATALNSIAEP</sequence>
<name>X1VJK4_9ZZZZ</name>
<gene>
    <name evidence="1" type="ORF">S12H4_54169</name>
</gene>
<dbReference type="AlphaFoldDB" id="X1VJK4"/>
<protein>
    <recommendedName>
        <fullName evidence="2">YkgJ family cysteine cluster protein</fullName>
    </recommendedName>
</protein>
<organism evidence="1">
    <name type="scientific">marine sediment metagenome</name>
    <dbReference type="NCBI Taxonomy" id="412755"/>
    <lineage>
        <taxon>unclassified sequences</taxon>
        <taxon>metagenomes</taxon>
        <taxon>ecological metagenomes</taxon>
    </lineage>
</organism>
<proteinExistence type="predicted"/>
<evidence type="ECO:0000313" key="1">
    <source>
        <dbReference type="EMBL" id="GAJ08015.1"/>
    </source>
</evidence>
<accession>X1VJK4</accession>
<evidence type="ECO:0008006" key="2">
    <source>
        <dbReference type="Google" id="ProtNLM"/>
    </source>
</evidence>
<comment type="caution">
    <text evidence="1">The sequence shown here is derived from an EMBL/GenBank/DDBJ whole genome shotgun (WGS) entry which is preliminary data.</text>
</comment>
<dbReference type="EMBL" id="BARW01034589">
    <property type="protein sequence ID" value="GAJ08015.1"/>
    <property type="molecule type" value="Genomic_DNA"/>
</dbReference>
<reference evidence="1" key="1">
    <citation type="journal article" date="2014" name="Front. Microbiol.">
        <title>High frequency of phylogenetically diverse reductive dehalogenase-homologous genes in deep subseafloor sedimentary metagenomes.</title>
        <authorList>
            <person name="Kawai M."/>
            <person name="Futagami T."/>
            <person name="Toyoda A."/>
            <person name="Takaki Y."/>
            <person name="Nishi S."/>
            <person name="Hori S."/>
            <person name="Arai W."/>
            <person name="Tsubouchi T."/>
            <person name="Morono Y."/>
            <person name="Uchiyama I."/>
            <person name="Ito T."/>
            <person name="Fujiyama A."/>
            <person name="Inagaki F."/>
            <person name="Takami H."/>
        </authorList>
    </citation>
    <scope>NUCLEOTIDE SEQUENCE</scope>
    <source>
        <strain evidence="1">Expedition CK06-06</strain>
    </source>
</reference>